<accession>A0A1F7X1V6</accession>
<name>A0A1F7X1V6_9BACT</name>
<dbReference type="Pfam" id="PF23898">
    <property type="entry name" value="Crass_capsid"/>
    <property type="match status" value="1"/>
</dbReference>
<sequence>MRLLPGYPKEFANETPTASHFSKFAISNPEMLDFAAELFRSKHTAFTTLLANQGLTSGDLYSNANLAKKTYRVVGNRKVMWKVKGLEDRKAYMTRAATSSVPAHTTDGTLGKDQTIFTIFLNINWFSPKDVLELQDNETYLYCADDNLPNEIGSGEWAYHVKLITKEPTEFVDPLLLAAGCEVGVLYNMYEEMSETAYEKYTFDEEAYTFMTIMRMKWSISGTARQLRPNAVWMSHNGVKMWTDHAHMKMLERWYRYRENQLILGQGTVTDNDKVVLRNMEGLEIMGGDGVVNQGDGAFKLPYNKLTKRVLENIMSNMELYQDSEGVANVACICGQAFRNTFSKIMKEEAGSDLQNVEGAGSGKGVNNNYSYYEFGGIRIIPQWYRWFDSPERPGSIGSDGLRNESHHAIFVSLGNVDIGQPNIQLLCLGDRSFIEGEVLGINRGGTIANSVDGEHHHIIAETGVAVHDINGIAELRRYSNVS</sequence>
<evidence type="ECO:0000313" key="2">
    <source>
        <dbReference type="Proteomes" id="UP000176939"/>
    </source>
</evidence>
<evidence type="ECO:0000313" key="1">
    <source>
        <dbReference type="EMBL" id="OGM08893.1"/>
    </source>
</evidence>
<dbReference type="InterPro" id="IPR056401">
    <property type="entry name" value="Crass_capsid"/>
</dbReference>
<reference evidence="1 2" key="1">
    <citation type="journal article" date="2016" name="Nat. Commun.">
        <title>Thousands of microbial genomes shed light on interconnected biogeochemical processes in an aquifer system.</title>
        <authorList>
            <person name="Anantharaman K."/>
            <person name="Brown C.T."/>
            <person name="Hug L.A."/>
            <person name="Sharon I."/>
            <person name="Castelle C.J."/>
            <person name="Probst A.J."/>
            <person name="Thomas B.C."/>
            <person name="Singh A."/>
            <person name="Wilkins M.J."/>
            <person name="Karaoz U."/>
            <person name="Brodie E.L."/>
            <person name="Williams K.H."/>
            <person name="Hubbard S.S."/>
            <person name="Banfield J.F."/>
        </authorList>
    </citation>
    <scope>NUCLEOTIDE SEQUENCE [LARGE SCALE GENOMIC DNA]</scope>
</reference>
<dbReference type="EMBL" id="MGFQ01000035">
    <property type="protein sequence ID" value="OGM08893.1"/>
    <property type="molecule type" value="Genomic_DNA"/>
</dbReference>
<evidence type="ECO:0008006" key="3">
    <source>
        <dbReference type="Google" id="ProtNLM"/>
    </source>
</evidence>
<organism evidence="1 2">
    <name type="scientific">Candidatus Woesebacteria bacterium RBG_13_36_22</name>
    <dbReference type="NCBI Taxonomy" id="1802478"/>
    <lineage>
        <taxon>Bacteria</taxon>
        <taxon>Candidatus Woeseibacteriota</taxon>
    </lineage>
</organism>
<dbReference type="AlphaFoldDB" id="A0A1F7X1V6"/>
<dbReference type="Proteomes" id="UP000176939">
    <property type="component" value="Unassembled WGS sequence"/>
</dbReference>
<gene>
    <name evidence="1" type="ORF">A2Z67_02690</name>
</gene>
<comment type="caution">
    <text evidence="1">The sequence shown here is derived from an EMBL/GenBank/DDBJ whole genome shotgun (WGS) entry which is preliminary data.</text>
</comment>
<proteinExistence type="predicted"/>
<protein>
    <recommendedName>
        <fullName evidence="3">Major capsid protein</fullName>
    </recommendedName>
</protein>